<dbReference type="OrthoDB" id="6713482at2"/>
<protein>
    <submittedName>
        <fullName evidence="2">Uncharacterized protein</fullName>
    </submittedName>
</protein>
<evidence type="ECO:0000313" key="2">
    <source>
        <dbReference type="EMBL" id="AWL29216.1"/>
    </source>
</evidence>
<keyword evidence="1" id="KW-1133">Transmembrane helix</keyword>
<dbReference type="EMBL" id="CP029397">
    <property type="protein sequence ID" value="AWL29216.1"/>
    <property type="molecule type" value="Genomic_DNA"/>
</dbReference>
<name>A0A2S2FE20_9GAMM</name>
<accession>A0A2S2FE20</accession>
<reference evidence="2" key="1">
    <citation type="submission" date="2019-08" db="EMBL/GenBank/DDBJ databases">
        <title>The complete genome of Acinetobacter defluvii strain WCHAD010030.</title>
        <authorList>
            <person name="Hu Y."/>
            <person name="Qin J."/>
            <person name="Feng Y."/>
            <person name="Zong Z."/>
        </authorList>
    </citation>
    <scope>NUCLEOTIDE SEQUENCE</scope>
    <source>
        <strain evidence="2">WCHA30</strain>
    </source>
</reference>
<feature type="transmembrane region" description="Helical" evidence="1">
    <location>
        <begin position="51"/>
        <end position="71"/>
    </location>
</feature>
<dbReference type="Proteomes" id="UP000245977">
    <property type="component" value="Chromosome"/>
</dbReference>
<sequence length="241" mass="28719">MKINDLKKELKKVGMYIFTFFFGYLVIGFFLNSNYPTYQYSFNLIKAYEVLRDGLTLSAYFLAPAVAFVLFNDWREQHNKSVKNDFALKVFNQFESLEKEIHNAGMIWIEMDHLVPDKFKNKLNLEYRPIYINDKLFKENEVLILSFFKKINDIQEEFNIFLDKLRYWGIVEKKQKEIFVIANSLLIRFGEVSAKNEDEESYSEYIQFLEITSSKVNQYNEFLNEISSIVIADLLMQLQEN</sequence>
<evidence type="ECO:0000256" key="1">
    <source>
        <dbReference type="SAM" id="Phobius"/>
    </source>
</evidence>
<gene>
    <name evidence="2" type="ORF">DJ533_11885</name>
</gene>
<evidence type="ECO:0000313" key="3">
    <source>
        <dbReference type="Proteomes" id="UP000245977"/>
    </source>
</evidence>
<organism evidence="2 3">
    <name type="scientific">Acinetobacter defluvii</name>
    <dbReference type="NCBI Taxonomy" id="1871111"/>
    <lineage>
        <taxon>Bacteria</taxon>
        <taxon>Pseudomonadati</taxon>
        <taxon>Pseudomonadota</taxon>
        <taxon>Gammaproteobacteria</taxon>
        <taxon>Moraxellales</taxon>
        <taxon>Moraxellaceae</taxon>
        <taxon>Acinetobacter</taxon>
    </lineage>
</organism>
<keyword evidence="3" id="KW-1185">Reference proteome</keyword>
<dbReference type="RefSeq" id="WP_065992813.1">
    <property type="nucleotide sequence ID" value="NZ_CP029397.2"/>
</dbReference>
<keyword evidence="1" id="KW-0812">Transmembrane</keyword>
<keyword evidence="1" id="KW-0472">Membrane</keyword>
<dbReference type="KEGG" id="adv:DJ533_11885"/>
<dbReference type="AlphaFoldDB" id="A0A2S2FE20"/>
<proteinExistence type="predicted"/>
<feature type="transmembrane region" description="Helical" evidence="1">
    <location>
        <begin position="12"/>
        <end position="31"/>
    </location>
</feature>